<name>A0A4R0PDG5_9HYPH</name>
<evidence type="ECO:0008006" key="3">
    <source>
        <dbReference type="Google" id="ProtNLM"/>
    </source>
</evidence>
<protein>
    <recommendedName>
        <fullName evidence="3">HAD family hydrolase</fullName>
    </recommendedName>
</protein>
<sequence length="227" mass="25438">MAFDMTAEEIRRIEALARSKSPLIVCDVDEVVLEFVAPFIRFLESREHEFRSDSFHLTGNIYVKNTGHPVEKKNISRFLNDFFAEHDGWQTPVSEARASLQSLEAEHGAEVVFLTAMPPRHHARRRGLLDAHGLTQPMIATEDAKGQALAVLLQTHPDRPVAFLDDLPANHLSILEAAPATLALHMMAYEPLRRHLPPLPDGVKSVKDWPQARTEISTFLANTAGLR</sequence>
<dbReference type="EMBL" id="SJST01000003">
    <property type="protein sequence ID" value="TCD14468.1"/>
    <property type="molecule type" value="Genomic_DNA"/>
</dbReference>
<dbReference type="Proteomes" id="UP000291301">
    <property type="component" value="Unassembled WGS sequence"/>
</dbReference>
<dbReference type="RefSeq" id="WP_131568522.1">
    <property type="nucleotide sequence ID" value="NZ_JAINFK010000002.1"/>
</dbReference>
<keyword evidence="2" id="KW-1185">Reference proteome</keyword>
<dbReference type="AlphaFoldDB" id="A0A4R0PDG5"/>
<evidence type="ECO:0000313" key="2">
    <source>
        <dbReference type="Proteomes" id="UP000291301"/>
    </source>
</evidence>
<accession>A0A4R0PDG5</accession>
<reference evidence="1 2" key="1">
    <citation type="journal article" date="2015" name="Antonie Van Leeuwenhoek">
        <title>Oricola cellulosilytica gen. nov., sp. nov., a cellulose-degrading bacterium of the family Phyllobacteriaceae isolated from surface seashore water, and emended descriptions of Mesorhizobium loti and Phyllobacterium myrsinacearum.</title>
        <authorList>
            <person name="Hameed A."/>
            <person name="Shahina M."/>
            <person name="Lai W.A."/>
            <person name="Lin S.Y."/>
            <person name="Young L.S."/>
            <person name="Liu Y.C."/>
            <person name="Hsu Y.H."/>
            <person name="Young C.C."/>
        </authorList>
    </citation>
    <scope>NUCLEOTIDE SEQUENCE [LARGE SCALE GENOMIC DNA]</scope>
    <source>
        <strain evidence="1 2">KCTC 52183</strain>
    </source>
</reference>
<organism evidence="1 2">
    <name type="scientific">Oricola cellulosilytica</name>
    <dbReference type="NCBI Taxonomy" id="1429082"/>
    <lineage>
        <taxon>Bacteria</taxon>
        <taxon>Pseudomonadati</taxon>
        <taxon>Pseudomonadota</taxon>
        <taxon>Alphaproteobacteria</taxon>
        <taxon>Hyphomicrobiales</taxon>
        <taxon>Ahrensiaceae</taxon>
        <taxon>Oricola</taxon>
    </lineage>
</organism>
<gene>
    <name evidence="1" type="ORF">E0D97_10440</name>
</gene>
<proteinExistence type="predicted"/>
<evidence type="ECO:0000313" key="1">
    <source>
        <dbReference type="EMBL" id="TCD14468.1"/>
    </source>
</evidence>
<comment type="caution">
    <text evidence="1">The sequence shown here is derived from an EMBL/GenBank/DDBJ whole genome shotgun (WGS) entry which is preliminary data.</text>
</comment>
<dbReference type="OrthoDB" id="7192139at2"/>